<protein>
    <submittedName>
        <fullName evidence="3">Cation-transporting ATPase</fullName>
    </submittedName>
</protein>
<sequence length="828" mass="91312">MASLSVRCALNQQSSIRHRRCLRPGADRQDPNPKRIFPNSLSSSKKPPRISATATAMACSGNRSSENKEVLFSERLDEWMRDSAAEIVRNLRQSPLLVQVYAGDDGGAARMETEKAVSAEDWPAVTRRWKVGDVSPPDGVILVEEICDGNEDDNENSTRAWGVVVQGKGAECGPLLVGDKRSSDEFGEESELGRRRLKMRDLESLFRSEENIEGNSHLFSLDKDKFQVSNDTETLNSDVAQGEITRRDALPELLATSPRPLDLNNKVCVVHDSAGGDTPACAHKLSSFEKYGIEQDANFAASKGFGWDLNAEDVSSSLNQNPFYPFKNIENLRPTDASECGSSTGPLEEKDSMRVWKEMKQNGFISASHGGIPVPKPRGRKKRIDGPKQKMELAKREQVDRFAKIAAPSGLLNELNPGIINHVRNSKQVLSIIEALVRSEKRENHLAGGKQATPTKSGTKEISDRKDLENANGVGMNRFSHSHERGYLSTSTGSQTEKGFSTLLSESVVFNLDHTGGDGESSKVERRSFGKACVSSPYQVSEDDRLALKLSSSTTMASENTSSLSNEESANVTTVSSLSIKAANVASQWLELLYQDTKGRLAALQRSKKRVRAVIHTELPFLISQEFSSNQENDQYAMKNSAAGCSGNADAEVHQARWSALFHQMDKALSEEEKQLESWLNQVQEMKLHCEWGLQHSSCNVLHGSQQLGTLESDPRSEERDNSERELAVRAAAASIYSTSNFLLSKENCHEQRVDRGIARDSCKWAKHKGRGVVLVMGQVCKLAWAAGGISVNKQWHFRKLGAVKRDCRHAIGSVRRGGRGGVFMQHS</sequence>
<organism evidence="3 4">
    <name type="scientific">Actinidia rufa</name>
    <dbReference type="NCBI Taxonomy" id="165716"/>
    <lineage>
        <taxon>Eukaryota</taxon>
        <taxon>Viridiplantae</taxon>
        <taxon>Streptophyta</taxon>
        <taxon>Embryophyta</taxon>
        <taxon>Tracheophyta</taxon>
        <taxon>Spermatophyta</taxon>
        <taxon>Magnoliopsida</taxon>
        <taxon>eudicotyledons</taxon>
        <taxon>Gunneridae</taxon>
        <taxon>Pentapetalae</taxon>
        <taxon>asterids</taxon>
        <taxon>Ericales</taxon>
        <taxon>Actinidiaceae</taxon>
        <taxon>Actinidia</taxon>
    </lineage>
</organism>
<feature type="region of interest" description="Disordered" evidence="1">
    <location>
        <begin position="444"/>
        <end position="479"/>
    </location>
</feature>
<feature type="region of interest" description="Disordered" evidence="1">
    <location>
        <begin position="23"/>
        <end position="49"/>
    </location>
</feature>
<feature type="domain" description="DUF7804" evidence="2">
    <location>
        <begin position="72"/>
        <end position="153"/>
    </location>
</feature>
<evidence type="ECO:0000313" key="4">
    <source>
        <dbReference type="Proteomes" id="UP000585474"/>
    </source>
</evidence>
<gene>
    <name evidence="3" type="ORF">Acr_03g0002200</name>
</gene>
<keyword evidence="4" id="KW-1185">Reference proteome</keyword>
<evidence type="ECO:0000259" key="2">
    <source>
        <dbReference type="Pfam" id="PF25089"/>
    </source>
</evidence>
<proteinExistence type="predicted"/>
<dbReference type="PANTHER" id="PTHR33924">
    <property type="entry name" value="CATION-TRANSPORTING ATPASE"/>
    <property type="match status" value="1"/>
</dbReference>
<name>A0A7J0EB92_9ERIC</name>
<accession>A0A7J0EB92</accession>
<evidence type="ECO:0000256" key="1">
    <source>
        <dbReference type="SAM" id="MobiDB-lite"/>
    </source>
</evidence>
<dbReference type="OrthoDB" id="1930341at2759"/>
<dbReference type="Pfam" id="PF25089">
    <property type="entry name" value="DUF7804"/>
    <property type="match status" value="1"/>
</dbReference>
<reference evidence="3 4" key="1">
    <citation type="submission" date="2019-07" db="EMBL/GenBank/DDBJ databases">
        <title>De Novo Assembly of kiwifruit Actinidia rufa.</title>
        <authorList>
            <person name="Sugita-Konishi S."/>
            <person name="Sato K."/>
            <person name="Mori E."/>
            <person name="Abe Y."/>
            <person name="Kisaki G."/>
            <person name="Hamano K."/>
            <person name="Suezawa K."/>
            <person name="Otani M."/>
            <person name="Fukuda T."/>
            <person name="Manabe T."/>
            <person name="Gomi K."/>
            <person name="Tabuchi M."/>
            <person name="Akimitsu K."/>
            <person name="Kataoka I."/>
        </authorList>
    </citation>
    <scope>NUCLEOTIDE SEQUENCE [LARGE SCALE GENOMIC DNA]</scope>
    <source>
        <strain evidence="4">cv. Fuchu</strain>
    </source>
</reference>
<dbReference type="InterPro" id="IPR056706">
    <property type="entry name" value="DUF7804"/>
</dbReference>
<comment type="caution">
    <text evidence="3">The sequence shown here is derived from an EMBL/GenBank/DDBJ whole genome shotgun (WGS) entry which is preliminary data.</text>
</comment>
<feature type="compositionally biased region" description="Basic and acidic residues" evidence="1">
    <location>
        <begin position="458"/>
        <end position="469"/>
    </location>
</feature>
<evidence type="ECO:0000313" key="3">
    <source>
        <dbReference type="EMBL" id="GFY83446.1"/>
    </source>
</evidence>
<dbReference type="EMBL" id="BJWL01000003">
    <property type="protein sequence ID" value="GFY83446.1"/>
    <property type="molecule type" value="Genomic_DNA"/>
</dbReference>
<dbReference type="PANTHER" id="PTHR33924:SF5">
    <property type="entry name" value="CATION-TRANSPORTING ATPASE"/>
    <property type="match status" value="1"/>
</dbReference>
<dbReference type="AlphaFoldDB" id="A0A7J0EB92"/>
<dbReference type="Proteomes" id="UP000585474">
    <property type="component" value="Unassembled WGS sequence"/>
</dbReference>